<dbReference type="InterPro" id="IPR011050">
    <property type="entry name" value="Pectin_lyase_fold/virulence"/>
</dbReference>
<dbReference type="Proteomes" id="UP000580839">
    <property type="component" value="Unassembled WGS sequence"/>
</dbReference>
<keyword evidence="2" id="KW-0732">Signal</keyword>
<evidence type="ECO:0000313" key="4">
    <source>
        <dbReference type="Proteomes" id="UP000580839"/>
    </source>
</evidence>
<gene>
    <name evidence="3" type="ORF">HOP12_05040</name>
</gene>
<dbReference type="SUPFAM" id="SSF51126">
    <property type="entry name" value="Pectin lyase-like"/>
    <property type="match status" value="1"/>
</dbReference>
<comment type="caution">
    <text evidence="3">The sequence shown here is derived from an EMBL/GenBank/DDBJ whole genome shotgun (WGS) entry which is preliminary data.</text>
</comment>
<dbReference type="Gene3D" id="2.160.20.10">
    <property type="entry name" value="Single-stranded right-handed beta-helix, Pectin lyase-like"/>
    <property type="match status" value="1"/>
</dbReference>
<name>A0A849SGD6_UNCEI</name>
<evidence type="ECO:0000256" key="2">
    <source>
        <dbReference type="SAM" id="SignalP"/>
    </source>
</evidence>
<protein>
    <submittedName>
        <fullName evidence="3">Right-handed parallel beta-helix repeat-containing protein</fullName>
    </submittedName>
</protein>
<dbReference type="EMBL" id="JABFRW010000054">
    <property type="protein sequence ID" value="NOT33521.1"/>
    <property type="molecule type" value="Genomic_DNA"/>
</dbReference>
<accession>A0A849SGD6</accession>
<evidence type="ECO:0000313" key="3">
    <source>
        <dbReference type="EMBL" id="NOT33521.1"/>
    </source>
</evidence>
<sequence length="483" mass="52174">MLHTLRGSHAARGSRAVTCARRRRFEFALLGAFVLCGANPAAAGTYVVPSAQYPSLQSAVGAAAASADAQNEIHVGGAPLFTSAVVTITNAFHENHRLVIRPVPGMNRAFIASQNGSERIFDVQGATNVRFQDLDIVRFSTNDNDLMFLDGCTDVLIERCRIGSIWTSVGSAGPWGNIVIRYPINVVIRNCMVFSHRFGNFDYGITASLGDDSNSLKLYNNDIADHSQYGVEISAHIPGELLVLRNNLVMNHRDAAIEPVAFHSAVGNVVTVQSSHNVAFAAAGNVETIDGDLDISGLGGATFKRISRDRVDDSFVKFDWDVLAGWNPNANRDFYRLLSDGELHDHTSDYGLTDAAIPDDWERQPRPTGAPTQHTDRGADQVVSNVGVESAVTSRSGLWAAPRLNPTSAVAIRFESESPGRLELEVFDLGGRRMHRESRDVAAGASGLFEWAGPGRGQVLQYRLRLAGSGAPVTRTGRVVVLP</sequence>
<feature type="region of interest" description="Disordered" evidence="1">
    <location>
        <begin position="349"/>
        <end position="378"/>
    </location>
</feature>
<evidence type="ECO:0000256" key="1">
    <source>
        <dbReference type="SAM" id="MobiDB-lite"/>
    </source>
</evidence>
<feature type="chain" id="PRO_5033061751" evidence="2">
    <location>
        <begin position="44"/>
        <end position="483"/>
    </location>
</feature>
<reference evidence="3 4" key="1">
    <citation type="submission" date="2020-04" db="EMBL/GenBank/DDBJ databases">
        <title>Metagenomic profiling of ammonia- and methane-oxidizing microorganisms in a Dutch drinking water treatment plant.</title>
        <authorList>
            <person name="Poghosyan L."/>
            <person name="Leucker S."/>
        </authorList>
    </citation>
    <scope>NUCLEOTIDE SEQUENCE [LARGE SCALE GENOMIC DNA]</scope>
    <source>
        <strain evidence="3">S-RSF-IL-03</strain>
    </source>
</reference>
<dbReference type="InterPro" id="IPR012334">
    <property type="entry name" value="Pectin_lyas_fold"/>
</dbReference>
<proteinExistence type="predicted"/>
<dbReference type="AlphaFoldDB" id="A0A849SGD6"/>
<feature type="signal peptide" evidence="2">
    <location>
        <begin position="1"/>
        <end position="43"/>
    </location>
</feature>
<organism evidence="3 4">
    <name type="scientific">Eiseniibacteriota bacterium</name>
    <dbReference type="NCBI Taxonomy" id="2212470"/>
    <lineage>
        <taxon>Bacteria</taxon>
        <taxon>Candidatus Eiseniibacteriota</taxon>
    </lineage>
</organism>